<evidence type="ECO:0000256" key="1">
    <source>
        <dbReference type="SAM" id="MobiDB-lite"/>
    </source>
</evidence>
<dbReference type="Proteomes" id="UP000309038">
    <property type="component" value="Unassembled WGS sequence"/>
</dbReference>
<evidence type="ECO:0000313" key="3">
    <source>
        <dbReference type="EMBL" id="THG97969.1"/>
    </source>
</evidence>
<organism evidence="3 4">
    <name type="scientific">Hermanssonia centrifuga</name>
    <dbReference type="NCBI Taxonomy" id="98765"/>
    <lineage>
        <taxon>Eukaryota</taxon>
        <taxon>Fungi</taxon>
        <taxon>Dikarya</taxon>
        <taxon>Basidiomycota</taxon>
        <taxon>Agaricomycotina</taxon>
        <taxon>Agaricomycetes</taxon>
        <taxon>Polyporales</taxon>
        <taxon>Meruliaceae</taxon>
        <taxon>Hermanssonia</taxon>
    </lineage>
</organism>
<proteinExistence type="predicted"/>
<dbReference type="AlphaFoldDB" id="A0A4S4KMP2"/>
<feature type="region of interest" description="Disordered" evidence="1">
    <location>
        <begin position="375"/>
        <end position="397"/>
    </location>
</feature>
<reference evidence="3 4" key="1">
    <citation type="submission" date="2019-02" db="EMBL/GenBank/DDBJ databases">
        <title>Genome sequencing of the rare red list fungi Phlebia centrifuga.</title>
        <authorList>
            <person name="Buettner E."/>
            <person name="Kellner H."/>
        </authorList>
    </citation>
    <scope>NUCLEOTIDE SEQUENCE [LARGE SCALE GENOMIC DNA]</scope>
    <source>
        <strain evidence="3 4">DSM 108282</strain>
    </source>
</reference>
<sequence length="439" mass="49937">MASRLSKVLDMMFASNLASHVRDGYAFLMQNYTVGDKICMFGFSRGAYTARALAGMLYKVGLLPAGNIQQIPFAYDMYQREDEAMSKEFKQASCRSVHIDFLGVWDTVASVGLVPHHLPYVHENRAVRYLRHALALDERRVKFIPQFCTDPPSDTAVNNAKEQERNNNAEKRAYTSPMSDVEEVWFTGVHCDVGGGAVINEKTVKLSGIPLRWMIRECFKCNTRIVFDAAVLRKLGLPVYVSGETGNPILAPLYEVTSLPYPSPSQETPTPQDNLEILPADYELRRDLDDAHDDLHDMLKGSPMWNILEWLPLHLKKEKALASGAEGRDSYRWVWNRGKGRKIVKREIQEGWKVHRTVLLRLHADKDYVPQACPNIPIAKNPKTNRDKTREADVGRATKSLKDPRRLDHDEWRGLEWIIPQDGSAWTLVNPHKTKKVSS</sequence>
<name>A0A4S4KMP2_9APHY</name>
<accession>A0A4S4KMP2</accession>
<dbReference type="PANTHER" id="PTHR33840:SF2">
    <property type="entry name" value="TLE1 PHOSPHOLIPASE DOMAIN-CONTAINING PROTEIN"/>
    <property type="match status" value="1"/>
</dbReference>
<protein>
    <recommendedName>
        <fullName evidence="2">T6SS Phospholipase effector Tle1-like catalytic domain-containing protein</fullName>
    </recommendedName>
</protein>
<gene>
    <name evidence="3" type="ORF">EW026_g4128</name>
</gene>
<dbReference type="PANTHER" id="PTHR33840">
    <property type="match status" value="1"/>
</dbReference>
<feature type="domain" description="T6SS Phospholipase effector Tle1-like catalytic" evidence="2">
    <location>
        <begin position="3"/>
        <end position="217"/>
    </location>
</feature>
<dbReference type="InterPro" id="IPR018712">
    <property type="entry name" value="Tle1-like_cat"/>
</dbReference>
<dbReference type="Pfam" id="PF09994">
    <property type="entry name" value="T6SS_Tle1-like_cat"/>
    <property type="match status" value="1"/>
</dbReference>
<evidence type="ECO:0000259" key="2">
    <source>
        <dbReference type="Pfam" id="PF09994"/>
    </source>
</evidence>
<comment type="caution">
    <text evidence="3">The sequence shown here is derived from an EMBL/GenBank/DDBJ whole genome shotgun (WGS) entry which is preliminary data.</text>
</comment>
<dbReference type="EMBL" id="SGPJ01000140">
    <property type="protein sequence ID" value="THG97969.1"/>
    <property type="molecule type" value="Genomic_DNA"/>
</dbReference>
<feature type="compositionally biased region" description="Basic and acidic residues" evidence="1">
    <location>
        <begin position="384"/>
        <end position="397"/>
    </location>
</feature>
<evidence type="ECO:0000313" key="4">
    <source>
        <dbReference type="Proteomes" id="UP000309038"/>
    </source>
</evidence>
<keyword evidence="4" id="KW-1185">Reference proteome</keyword>